<feature type="transmembrane region" description="Helical" evidence="1">
    <location>
        <begin position="239"/>
        <end position="259"/>
    </location>
</feature>
<accession>A0AAJ3DCB5</accession>
<dbReference type="Proteomes" id="UP000719917">
    <property type="component" value="Unassembled WGS sequence"/>
</dbReference>
<feature type="transmembrane region" description="Helical" evidence="1">
    <location>
        <begin position="549"/>
        <end position="567"/>
    </location>
</feature>
<dbReference type="RefSeq" id="WP_135798303.1">
    <property type="nucleotide sequence ID" value="NZ_CP027565.1"/>
</dbReference>
<keyword evidence="1" id="KW-0812">Transmembrane</keyword>
<evidence type="ECO:0000256" key="1">
    <source>
        <dbReference type="SAM" id="Phobius"/>
    </source>
</evidence>
<sequence>MERVFLNINQTNRELNHKIRQYLKQQTVRGQVRDLRVLARALTDVTLLVPVLVDTKMRHTSVSGYSYVIGEPDVHSKLSYTIRDERTYLVTYTDLAKSRAGQREPDTMQVQMPYLLNRLATDERIDGIILNPGTDDVTLPKSLLLDELDGRDIGAVTGTVADDLPIQAPEQVAAPVGVVAIELRLNELNRLHENLETMRTKNDRRIDRYARQTWNFVAVITLVILALMAVPVLGRRGLLPTAILILLAIIIGRIIPVSATNRQRAKVRVYEKERALVHMIAVEDDIYRISFDEKASDNKLGDVGDDNADLFYVNQDVLNEELIQGLNQLTYVTKPADRMRIIETLSPLFETALYVQPIFTTDHQVARDIVGRPYLADDNTRVSETIPYKGQEYLHIYLRTRDAITDQHPLLMIKRLDYINNMFSQFSDLKGIVFDMSINRISVKRTEFDKLYLETEYLRKVPTNYLMVGEEPVAQKLVNKKPQVTTPRDKRPAATIRNQPMKPVKKPKRIAGLAKVNVDWFGYSLLMLVAFAIDAWLMYANAYHPGQQLSYYLLGAAGFYGLYAIDINNYRKKHLFKNAPRVNIHMPAWQWLLFIALAVNYYVPINYMISPNKIGLETYMYEMVAVAVMAFVLIIIGTFHVQKYNKY</sequence>
<keyword evidence="1" id="KW-1133">Transmembrane helix</keyword>
<evidence type="ECO:0000313" key="3">
    <source>
        <dbReference type="Proteomes" id="UP000719917"/>
    </source>
</evidence>
<protein>
    <recommendedName>
        <fullName evidence="4">SseB protein N-terminal domain-containing protein</fullName>
    </recommendedName>
</protein>
<comment type="caution">
    <text evidence="2">The sequence shown here is derived from an EMBL/GenBank/DDBJ whole genome shotgun (WGS) entry which is preliminary data.</text>
</comment>
<proteinExistence type="predicted"/>
<feature type="transmembrane region" description="Helical" evidence="1">
    <location>
        <begin position="518"/>
        <end position="537"/>
    </location>
</feature>
<gene>
    <name evidence="2" type="ORF">GTU77_08755</name>
</gene>
<dbReference type="EMBL" id="JAAAMQ010000023">
    <property type="protein sequence ID" value="NBA12298.1"/>
    <property type="molecule type" value="Genomic_DNA"/>
</dbReference>
<organism evidence="2 3">
    <name type="scientific">Weissella confusa</name>
    <name type="common">Lactobacillus confusus</name>
    <dbReference type="NCBI Taxonomy" id="1583"/>
    <lineage>
        <taxon>Bacteria</taxon>
        <taxon>Bacillati</taxon>
        <taxon>Bacillota</taxon>
        <taxon>Bacilli</taxon>
        <taxon>Lactobacillales</taxon>
        <taxon>Lactobacillaceae</taxon>
        <taxon>Weissella</taxon>
    </lineage>
</organism>
<feature type="transmembrane region" description="Helical" evidence="1">
    <location>
        <begin position="619"/>
        <end position="641"/>
    </location>
</feature>
<evidence type="ECO:0000313" key="2">
    <source>
        <dbReference type="EMBL" id="NBA12298.1"/>
    </source>
</evidence>
<evidence type="ECO:0008006" key="4">
    <source>
        <dbReference type="Google" id="ProtNLM"/>
    </source>
</evidence>
<keyword evidence="1" id="KW-0472">Membrane</keyword>
<feature type="transmembrane region" description="Helical" evidence="1">
    <location>
        <begin position="214"/>
        <end position="233"/>
    </location>
</feature>
<reference evidence="2" key="1">
    <citation type="submission" date="2020-01" db="EMBL/GenBank/DDBJ databases">
        <title>First Reported Case and Whole Genome of Weissella confusa in an Equid.</title>
        <authorList>
            <person name="Little S.V."/>
            <person name="Lawhon S.D."/>
        </authorList>
    </citation>
    <scope>NUCLEOTIDE SEQUENCE</scope>
    <source>
        <strain evidence="2">718955</strain>
    </source>
</reference>
<name>A0AAJ3DCB5_WEICO</name>
<feature type="transmembrane region" description="Helical" evidence="1">
    <location>
        <begin position="588"/>
        <end position="607"/>
    </location>
</feature>
<dbReference type="AlphaFoldDB" id="A0AAJ3DCB5"/>